<organism evidence="2 3">
    <name type="scientific">Cryphonectria parasitica (strain ATCC 38755 / EP155)</name>
    <dbReference type="NCBI Taxonomy" id="660469"/>
    <lineage>
        <taxon>Eukaryota</taxon>
        <taxon>Fungi</taxon>
        <taxon>Dikarya</taxon>
        <taxon>Ascomycota</taxon>
        <taxon>Pezizomycotina</taxon>
        <taxon>Sordariomycetes</taxon>
        <taxon>Sordariomycetidae</taxon>
        <taxon>Diaporthales</taxon>
        <taxon>Cryphonectriaceae</taxon>
        <taxon>Cryphonectria-Endothia species complex</taxon>
        <taxon>Cryphonectria</taxon>
    </lineage>
</organism>
<evidence type="ECO:0000313" key="3">
    <source>
        <dbReference type="Proteomes" id="UP000803844"/>
    </source>
</evidence>
<feature type="region of interest" description="Disordered" evidence="1">
    <location>
        <begin position="110"/>
        <end position="161"/>
    </location>
</feature>
<accession>A0A9P5CMG0</accession>
<sequence>MASINSDSKGRVITFKETPRGRSTFLGAIVPIVLKYAVSQNCGPLPVNTPWPQALQQQTRGSALQDSIRLQRSMTHATREKMLELTSSPSDAVSLICAVKLQGRYGRLRSSNASSRQRSFIVPSPKARQGSSSGTEPAVEGERERHKRPSSIITCSHKGVT</sequence>
<dbReference type="AlphaFoldDB" id="A0A9P5CMG0"/>
<comment type="caution">
    <text evidence="2">The sequence shown here is derived from an EMBL/GenBank/DDBJ whole genome shotgun (WGS) entry which is preliminary data.</text>
</comment>
<protein>
    <submittedName>
        <fullName evidence="2">Uncharacterized protein</fullName>
    </submittedName>
</protein>
<dbReference type="GeneID" id="63837679"/>
<reference evidence="2" key="1">
    <citation type="journal article" date="2020" name="Phytopathology">
        <title>Genome sequence of the chestnut blight fungus Cryphonectria parasitica EP155: A fundamental resource for an archetypical invasive plant pathogen.</title>
        <authorList>
            <person name="Crouch J.A."/>
            <person name="Dawe A."/>
            <person name="Aerts A."/>
            <person name="Barry K."/>
            <person name="Churchill A.C.L."/>
            <person name="Grimwood J."/>
            <person name="Hillman B."/>
            <person name="Milgroom M.G."/>
            <person name="Pangilinan J."/>
            <person name="Smith M."/>
            <person name="Salamov A."/>
            <person name="Schmutz J."/>
            <person name="Yadav J."/>
            <person name="Grigoriev I.V."/>
            <person name="Nuss D."/>
        </authorList>
    </citation>
    <scope>NUCLEOTIDE SEQUENCE</scope>
    <source>
        <strain evidence="2">EP155</strain>
    </source>
</reference>
<evidence type="ECO:0000256" key="1">
    <source>
        <dbReference type="SAM" id="MobiDB-lite"/>
    </source>
</evidence>
<gene>
    <name evidence="2" type="ORF">M406DRAFT_330688</name>
</gene>
<evidence type="ECO:0000313" key="2">
    <source>
        <dbReference type="EMBL" id="KAF3764344.1"/>
    </source>
</evidence>
<dbReference type="RefSeq" id="XP_040775305.1">
    <property type="nucleotide sequence ID" value="XM_040920550.1"/>
</dbReference>
<dbReference type="Proteomes" id="UP000803844">
    <property type="component" value="Unassembled WGS sequence"/>
</dbReference>
<dbReference type="EMBL" id="MU032348">
    <property type="protein sequence ID" value="KAF3764344.1"/>
    <property type="molecule type" value="Genomic_DNA"/>
</dbReference>
<keyword evidence="3" id="KW-1185">Reference proteome</keyword>
<name>A0A9P5CMG0_CRYP1</name>
<proteinExistence type="predicted"/>